<sequence length="151" mass="17899">MMPEEKSFEVWNDYGVENFDEMVNLFAAFLDDTESEQAEQLGKWVKKHIQPIDFSTTYDDDFDTAYDFYHALFAEGLPFEECTLKSFLANFDVDTEGEWAEFADYFDAKYGWSVYEISPPEKTEYVEELESDEDYDMWYESLCDCADDYED</sequence>
<accession>A0A1Y3TSH7</accession>
<organism evidence="1 2">
    <name type="scientific">Anaerotignum lactatifermentans</name>
    <dbReference type="NCBI Taxonomy" id="160404"/>
    <lineage>
        <taxon>Bacteria</taxon>
        <taxon>Bacillati</taxon>
        <taxon>Bacillota</taxon>
        <taxon>Clostridia</taxon>
        <taxon>Lachnospirales</taxon>
        <taxon>Anaerotignaceae</taxon>
        <taxon>Anaerotignum</taxon>
    </lineage>
</organism>
<comment type="caution">
    <text evidence="1">The sequence shown here is derived from an EMBL/GenBank/DDBJ whole genome shotgun (WGS) entry which is preliminary data.</text>
</comment>
<dbReference type="RefSeq" id="WP_087990334.1">
    <property type="nucleotide sequence ID" value="NZ_JBKYBB010000009.1"/>
</dbReference>
<evidence type="ECO:0000313" key="1">
    <source>
        <dbReference type="EMBL" id="OUN38925.1"/>
    </source>
</evidence>
<dbReference type="Proteomes" id="UP000195455">
    <property type="component" value="Unassembled WGS sequence"/>
</dbReference>
<name>A0A1Y3TSH7_9FIRM</name>
<dbReference type="AlphaFoldDB" id="A0A1Y3TSH7"/>
<protein>
    <submittedName>
        <fullName evidence="1">Uncharacterized protein</fullName>
    </submittedName>
</protein>
<reference evidence="2" key="1">
    <citation type="submission" date="2017-04" db="EMBL/GenBank/DDBJ databases">
        <title>Function of individual gut microbiota members based on whole genome sequencing of pure cultures obtained from chicken caecum.</title>
        <authorList>
            <person name="Medvecky M."/>
            <person name="Cejkova D."/>
            <person name="Polansky O."/>
            <person name="Karasova D."/>
            <person name="Kubasova T."/>
            <person name="Cizek A."/>
            <person name="Rychlik I."/>
        </authorList>
    </citation>
    <scope>NUCLEOTIDE SEQUENCE [LARGE SCALE GENOMIC DNA]</scope>
    <source>
        <strain evidence="2">An75</strain>
    </source>
</reference>
<evidence type="ECO:0000313" key="2">
    <source>
        <dbReference type="Proteomes" id="UP000195455"/>
    </source>
</evidence>
<gene>
    <name evidence="1" type="ORF">B5G26_15910</name>
</gene>
<proteinExistence type="predicted"/>
<dbReference type="EMBL" id="NFHM01000050">
    <property type="protein sequence ID" value="OUN38925.1"/>
    <property type="molecule type" value="Genomic_DNA"/>
</dbReference>